<organism evidence="2 3">
    <name type="scientific">Faunimonas pinastri</name>
    <dbReference type="NCBI Taxonomy" id="1855383"/>
    <lineage>
        <taxon>Bacteria</taxon>
        <taxon>Pseudomonadati</taxon>
        <taxon>Pseudomonadota</taxon>
        <taxon>Alphaproteobacteria</taxon>
        <taxon>Hyphomicrobiales</taxon>
        <taxon>Afifellaceae</taxon>
        <taxon>Faunimonas</taxon>
    </lineage>
</organism>
<name>A0A1H9F8X3_9HYPH</name>
<evidence type="ECO:0000313" key="2">
    <source>
        <dbReference type="EMBL" id="SEQ33873.1"/>
    </source>
</evidence>
<protein>
    <submittedName>
        <fullName evidence="2">Uncharacterized protein</fullName>
    </submittedName>
</protein>
<evidence type="ECO:0000313" key="3">
    <source>
        <dbReference type="Proteomes" id="UP000199647"/>
    </source>
</evidence>
<proteinExistence type="predicted"/>
<dbReference type="EMBL" id="FOFG01000004">
    <property type="protein sequence ID" value="SEQ33873.1"/>
    <property type="molecule type" value="Genomic_DNA"/>
</dbReference>
<gene>
    <name evidence="2" type="ORF">SAMN05216548_10426</name>
</gene>
<keyword evidence="3" id="KW-1185">Reference proteome</keyword>
<feature type="region of interest" description="Disordered" evidence="1">
    <location>
        <begin position="125"/>
        <end position="155"/>
    </location>
</feature>
<evidence type="ECO:0000256" key="1">
    <source>
        <dbReference type="SAM" id="MobiDB-lite"/>
    </source>
</evidence>
<dbReference type="Proteomes" id="UP000199647">
    <property type="component" value="Unassembled WGS sequence"/>
</dbReference>
<reference evidence="2 3" key="1">
    <citation type="submission" date="2016-10" db="EMBL/GenBank/DDBJ databases">
        <authorList>
            <person name="de Groot N.N."/>
        </authorList>
    </citation>
    <scope>NUCLEOTIDE SEQUENCE [LARGE SCALE GENOMIC DNA]</scope>
    <source>
        <strain evidence="2 3">A52C2</strain>
    </source>
</reference>
<accession>A0A1H9F8X3</accession>
<dbReference type="AlphaFoldDB" id="A0A1H9F8X3"/>
<sequence>MPEGCGEPVEGSTHGGESHALCLQFVIRGRAVHREDLDRLERLIAGELPIEIGRATIAIEEIDHKLFIAELNKLNRITDWSGESEQILQPWLKSPCVVAHRIVPFLDRMKAIARQASSRRIARSLGAGDSEENHARRQQAWLGNSPANRFQGRGA</sequence>